<keyword evidence="2" id="KW-1185">Reference proteome</keyword>
<comment type="caution">
    <text evidence="1">The sequence shown here is derived from an EMBL/GenBank/DDBJ whole genome shotgun (WGS) entry which is preliminary data.</text>
</comment>
<dbReference type="Proteomes" id="UP000600365">
    <property type="component" value="Unassembled WGS sequence"/>
</dbReference>
<evidence type="ECO:0000313" key="1">
    <source>
        <dbReference type="EMBL" id="GGN58821.1"/>
    </source>
</evidence>
<organism evidence="1 2">
    <name type="scientific">Streptomyces albiflavescens</name>
    <dbReference type="NCBI Taxonomy" id="1623582"/>
    <lineage>
        <taxon>Bacteria</taxon>
        <taxon>Bacillati</taxon>
        <taxon>Actinomycetota</taxon>
        <taxon>Actinomycetes</taxon>
        <taxon>Kitasatosporales</taxon>
        <taxon>Streptomycetaceae</taxon>
        <taxon>Streptomyces</taxon>
    </lineage>
</organism>
<gene>
    <name evidence="1" type="ORF">GCM10011579_022650</name>
</gene>
<sequence>MLDAGTGREHVQPAELGHRPLDQLPGLLRIRGVGPNGDRAIAVVAEFGDESVRCLLVAAVADRHRRAFVGQPPCDGRTDPTAAAGDDCDLAFETCPLHG</sequence>
<protein>
    <submittedName>
        <fullName evidence="1">Uncharacterized protein</fullName>
    </submittedName>
</protein>
<name>A0A917XZ10_9ACTN</name>
<proteinExistence type="predicted"/>
<dbReference type="AlphaFoldDB" id="A0A917XZ10"/>
<dbReference type="EMBL" id="BMMM01000003">
    <property type="protein sequence ID" value="GGN58821.1"/>
    <property type="molecule type" value="Genomic_DNA"/>
</dbReference>
<evidence type="ECO:0000313" key="2">
    <source>
        <dbReference type="Proteomes" id="UP000600365"/>
    </source>
</evidence>
<accession>A0A917XZ10</accession>
<reference evidence="1 2" key="1">
    <citation type="journal article" date="2014" name="Int. J. Syst. Evol. Microbiol.">
        <title>Complete genome sequence of Corynebacterium casei LMG S-19264T (=DSM 44701T), isolated from a smear-ripened cheese.</title>
        <authorList>
            <consortium name="US DOE Joint Genome Institute (JGI-PGF)"/>
            <person name="Walter F."/>
            <person name="Albersmeier A."/>
            <person name="Kalinowski J."/>
            <person name="Ruckert C."/>
        </authorList>
    </citation>
    <scope>NUCLEOTIDE SEQUENCE [LARGE SCALE GENOMIC DNA]</scope>
    <source>
        <strain evidence="1 2">CGMCC 4.7111</strain>
    </source>
</reference>